<dbReference type="PANTHER" id="PTHR42736:SF1">
    <property type="entry name" value="PROTEIN-GLUTAMINE GAMMA-GLUTAMYLTRANSFERASE"/>
    <property type="match status" value="1"/>
</dbReference>
<feature type="transmembrane region" description="Helical" evidence="1">
    <location>
        <begin position="725"/>
        <end position="752"/>
    </location>
</feature>
<keyword evidence="1" id="KW-0472">Membrane</keyword>
<keyword evidence="4" id="KW-1185">Reference proteome</keyword>
<feature type="transmembrane region" description="Helical" evidence="1">
    <location>
        <begin position="193"/>
        <end position="210"/>
    </location>
</feature>
<accession>A0ABP8N4E4</accession>
<dbReference type="Gene3D" id="3.10.620.30">
    <property type="match status" value="1"/>
</dbReference>
<dbReference type="InterPro" id="IPR052901">
    <property type="entry name" value="Bact_TGase-like"/>
</dbReference>
<evidence type="ECO:0000313" key="3">
    <source>
        <dbReference type="EMBL" id="GAA4459397.1"/>
    </source>
</evidence>
<feature type="transmembrane region" description="Helical" evidence="1">
    <location>
        <begin position="70"/>
        <end position="87"/>
    </location>
</feature>
<keyword evidence="1" id="KW-1133">Transmembrane helix</keyword>
<feature type="transmembrane region" description="Helical" evidence="1">
    <location>
        <begin position="12"/>
        <end position="31"/>
    </location>
</feature>
<feature type="transmembrane region" description="Helical" evidence="1">
    <location>
        <begin position="99"/>
        <end position="119"/>
    </location>
</feature>
<dbReference type="SUPFAM" id="SSF54001">
    <property type="entry name" value="Cysteine proteinases"/>
    <property type="match status" value="1"/>
</dbReference>
<name>A0ABP8N4E4_9BACT</name>
<evidence type="ECO:0000259" key="2">
    <source>
        <dbReference type="SMART" id="SM00460"/>
    </source>
</evidence>
<comment type="caution">
    <text evidence="3">The sequence shown here is derived from an EMBL/GenBank/DDBJ whole genome shotgun (WGS) entry which is preliminary data.</text>
</comment>
<dbReference type="InterPro" id="IPR038765">
    <property type="entry name" value="Papain-like_cys_pep_sf"/>
</dbReference>
<dbReference type="Pfam" id="PF01841">
    <property type="entry name" value="Transglut_core"/>
    <property type="match status" value="1"/>
</dbReference>
<evidence type="ECO:0000256" key="1">
    <source>
        <dbReference type="SAM" id="Phobius"/>
    </source>
</evidence>
<feature type="transmembrane region" description="Helical" evidence="1">
    <location>
        <begin position="126"/>
        <end position="144"/>
    </location>
</feature>
<protein>
    <recommendedName>
        <fullName evidence="2">Transglutaminase-like domain-containing protein</fullName>
    </recommendedName>
</protein>
<feature type="domain" description="Transglutaminase-like" evidence="2">
    <location>
        <begin position="499"/>
        <end position="571"/>
    </location>
</feature>
<organism evidence="3 4">
    <name type="scientific">Nemorincola caseinilytica</name>
    <dbReference type="NCBI Taxonomy" id="2054315"/>
    <lineage>
        <taxon>Bacteria</taxon>
        <taxon>Pseudomonadati</taxon>
        <taxon>Bacteroidota</taxon>
        <taxon>Chitinophagia</taxon>
        <taxon>Chitinophagales</taxon>
        <taxon>Chitinophagaceae</taxon>
        <taxon>Nemorincola</taxon>
    </lineage>
</organism>
<gene>
    <name evidence="3" type="ORF">GCM10023093_00320</name>
</gene>
<proteinExistence type="predicted"/>
<keyword evidence="1" id="KW-0812">Transmembrane</keyword>
<reference evidence="4" key="1">
    <citation type="journal article" date="2019" name="Int. J. Syst. Evol. Microbiol.">
        <title>The Global Catalogue of Microorganisms (GCM) 10K type strain sequencing project: providing services to taxonomists for standard genome sequencing and annotation.</title>
        <authorList>
            <consortium name="The Broad Institute Genomics Platform"/>
            <consortium name="The Broad Institute Genome Sequencing Center for Infectious Disease"/>
            <person name="Wu L."/>
            <person name="Ma J."/>
        </authorList>
    </citation>
    <scope>NUCLEOTIDE SEQUENCE [LARGE SCALE GENOMIC DNA]</scope>
    <source>
        <strain evidence="4">JCM 32105</strain>
    </source>
</reference>
<evidence type="ECO:0000313" key="4">
    <source>
        <dbReference type="Proteomes" id="UP001500067"/>
    </source>
</evidence>
<dbReference type="Proteomes" id="UP001500067">
    <property type="component" value="Unassembled WGS sequence"/>
</dbReference>
<feature type="transmembrane region" description="Helical" evidence="1">
    <location>
        <begin position="46"/>
        <end position="65"/>
    </location>
</feature>
<dbReference type="SMART" id="SM00460">
    <property type="entry name" value="TGc"/>
    <property type="match status" value="1"/>
</dbReference>
<dbReference type="InterPro" id="IPR002931">
    <property type="entry name" value="Transglutaminase-like"/>
</dbReference>
<dbReference type="PANTHER" id="PTHR42736">
    <property type="entry name" value="PROTEIN-GLUTAMINE GAMMA-GLUTAMYLTRANSFERASE"/>
    <property type="match status" value="1"/>
</dbReference>
<dbReference type="EMBL" id="BAABFA010000001">
    <property type="protein sequence ID" value="GAA4459397.1"/>
    <property type="molecule type" value="Genomic_DNA"/>
</dbReference>
<dbReference type="RefSeq" id="WP_345076671.1">
    <property type="nucleotide sequence ID" value="NZ_BAABFA010000001.1"/>
</dbReference>
<sequence>MRIQRAAPANELLAKLIFLALPTAVVGYFLLRQVNEYYSILHNDALRQALYFAAGMGISAVFYAFRFRFLPTFALLIAAMYTLYLGLDKYETGEFDAFFIARQYQVAAILFGTGWLMGWGWLRIRYWAVMVATITLCSCVLVIAKGNVETVRGLLMAFAPALVYGVYVVFTAEQIYNYKDKSARFWWFLTRRLALFLIISCGFLGGIIYWRRAEIQATVDNYGGSGKEGQNSMLKKNKDNSFDLRDYSRLSGALGRSNDLLFCAHINNYFPNTDLPNPLYLTAFYFTKFDTATETFERDAKIPFNDLFEPDPSKIPLFNTKQDSSVIRNSLGSKLRQVVEVEIYSKTLSPNTYLAPNVGFFVQPITIEKDFRDQFRSAYRTKSYVSALNSAYFVYNVPNPEIKKFQEMRFEVLREVKGYEGVDEEFMRYYTYMPSNPKFGTISELARRVTDTAHTPVDKVLAIRNYFLSKDEHGERLYQYTDNPGIPDLPNASKLMYFLNDNHKGYCAYFAGATLFMLRSLGIPSRIAVGFLTEDRSDKNKGWYWYYANQAHAWVQVYFPGYGWLDFDTTVGNDAENRTTPQPDGTPPMQPPKAWLAAEGVIMDVDTLKKTVRMSVKQFVFHDKEYKTAPPTEMTLDMKVAVVYRDSIAIPLARVQKGDEGTAVSYSEAMKKLEPAQGESATALLKRFPAAVPIDEVYLKRKDLATEKEKPPVTEKEKETPISEILYTALGILAGILLFFLLLPRLVLWYYLLRHRSSKAGGSKPYWAYRTACYYLHMCGIPRGTLTPMQYARQVVDPQLGTSLTAFMNIYLKKKYAKQPLTPAEEQKVDTFLRPFLAQARKGIKFSSRVFGLMNPIRCASFFVMPEEENG</sequence>
<feature type="transmembrane region" description="Helical" evidence="1">
    <location>
        <begin position="150"/>
        <end position="172"/>
    </location>
</feature>